<reference evidence="14 15" key="1">
    <citation type="submission" date="2021-05" db="EMBL/GenBank/DDBJ databases">
        <title>A Polyphasic approach of four new species of the genus Ohtaekwangia: Ohtaekwangia histidinii sp. nov., Ohtaekwangia cretensis sp. nov., Ohtaekwangia indiensis sp. nov., Ohtaekwangia reichenbachii sp. nov. from diverse environment.</title>
        <authorList>
            <person name="Octaviana S."/>
        </authorList>
    </citation>
    <scope>NUCLEOTIDE SEQUENCE [LARGE SCALE GENOMIC DNA]</scope>
    <source>
        <strain evidence="14 15">PWU5</strain>
    </source>
</reference>
<evidence type="ECO:0000313" key="14">
    <source>
        <dbReference type="EMBL" id="MBT1709446.1"/>
    </source>
</evidence>
<dbReference type="PROSITE" id="PS50113">
    <property type="entry name" value="PAC"/>
    <property type="match status" value="1"/>
</dbReference>
<dbReference type="NCBIfam" id="TIGR00229">
    <property type="entry name" value="sensory_box"/>
    <property type="match status" value="1"/>
</dbReference>
<dbReference type="InterPro" id="IPR003594">
    <property type="entry name" value="HATPase_dom"/>
</dbReference>
<feature type="domain" description="Response regulatory" evidence="11">
    <location>
        <begin position="6"/>
        <end position="121"/>
    </location>
</feature>
<evidence type="ECO:0000313" key="15">
    <source>
        <dbReference type="Proteomes" id="UP001319080"/>
    </source>
</evidence>
<keyword evidence="4" id="KW-0808">Transferase</keyword>
<dbReference type="CDD" id="cd00130">
    <property type="entry name" value="PAS"/>
    <property type="match status" value="1"/>
</dbReference>
<evidence type="ECO:0000256" key="7">
    <source>
        <dbReference type="ARBA" id="ARBA00022840"/>
    </source>
</evidence>
<dbReference type="GO" id="GO:0005524">
    <property type="term" value="F:ATP binding"/>
    <property type="evidence" value="ECO:0007669"/>
    <property type="project" value="UniProtKB-KW"/>
</dbReference>
<dbReference type="SUPFAM" id="SSF52172">
    <property type="entry name" value="CheY-like"/>
    <property type="match status" value="1"/>
</dbReference>
<dbReference type="InterPro" id="IPR035965">
    <property type="entry name" value="PAS-like_dom_sf"/>
</dbReference>
<dbReference type="InterPro" id="IPR036890">
    <property type="entry name" value="HATPase_C_sf"/>
</dbReference>
<feature type="domain" description="PAC" evidence="13">
    <location>
        <begin position="210"/>
        <end position="264"/>
    </location>
</feature>
<dbReference type="CDD" id="cd17534">
    <property type="entry name" value="REC_DC-like"/>
    <property type="match status" value="1"/>
</dbReference>
<dbReference type="InterPro" id="IPR011712">
    <property type="entry name" value="Sig_transdc_His_kin_sub3_dim/P"/>
</dbReference>
<sequence length="478" mass="53622">MLLKERILIVEDSFIVAYHLQATLESEGYIVLGTQASGEGALQFMESQRPDLVLMDIMLNGDLDGIETARIIKLKYNLPVIYITALTDKKTIQRAKVTEPYGYLTKPFEDREIFTVIEMALYKHNIEMRLKRSEERYFSTVRSISDAVVVIDEYYAISYLNPSAEAISGWPLAEAQGKLLYDVLNLQNQETGELHVNPIQCMLGNGRVNTMPENLVLRTRQGTDRPIGEGSLSPVIDSKGRFTGLVIIFKDISQRIEHERLIKDFENGRMAALLEGQEKERSRIAKDMHDGLGQMLNAIKMKVNAEVKGNENAALLYKMIDEAIHESVRISENLLPSKLRDFDLATCLNSLCNQIEDSSTITVAFESSGSRIGLNQAQKINLYRIAQEAINNAVKHARPSFISVQLHEDEDRIRLTIEDDGRGIPATPKKPSQHGLVNMRERAEIMGGQLTIESDTDRGTLIIAEAPAVNNVLTHAQI</sequence>
<dbReference type="EC" id="2.7.13.3" evidence="2"/>
<dbReference type="SMART" id="SM00091">
    <property type="entry name" value="PAS"/>
    <property type="match status" value="1"/>
</dbReference>
<evidence type="ECO:0000256" key="8">
    <source>
        <dbReference type="ARBA" id="ARBA00023012"/>
    </source>
</evidence>
<proteinExistence type="predicted"/>
<evidence type="ECO:0000256" key="9">
    <source>
        <dbReference type="PROSITE-ProRule" id="PRU00169"/>
    </source>
</evidence>
<dbReference type="SUPFAM" id="SSF55785">
    <property type="entry name" value="PYP-like sensor domain (PAS domain)"/>
    <property type="match status" value="1"/>
</dbReference>
<keyword evidence="3 9" id="KW-0597">Phosphoprotein</keyword>
<dbReference type="Gene3D" id="3.30.565.10">
    <property type="entry name" value="Histidine kinase-like ATPase, C-terminal domain"/>
    <property type="match status" value="1"/>
</dbReference>
<protein>
    <recommendedName>
        <fullName evidence="2">histidine kinase</fullName>
        <ecNumber evidence="2">2.7.13.3</ecNumber>
    </recommendedName>
</protein>
<dbReference type="SMART" id="SM00448">
    <property type="entry name" value="REC"/>
    <property type="match status" value="1"/>
</dbReference>
<dbReference type="PANTHER" id="PTHR24421">
    <property type="entry name" value="NITRATE/NITRITE SENSOR PROTEIN NARX-RELATED"/>
    <property type="match status" value="1"/>
</dbReference>
<keyword evidence="15" id="KW-1185">Reference proteome</keyword>
<evidence type="ECO:0000256" key="4">
    <source>
        <dbReference type="ARBA" id="ARBA00022679"/>
    </source>
</evidence>
<dbReference type="Gene3D" id="1.20.5.1930">
    <property type="match status" value="1"/>
</dbReference>
<dbReference type="GO" id="GO:0046983">
    <property type="term" value="F:protein dimerization activity"/>
    <property type="evidence" value="ECO:0007669"/>
    <property type="project" value="InterPro"/>
</dbReference>
<dbReference type="SMART" id="SM00387">
    <property type="entry name" value="HATPase_c"/>
    <property type="match status" value="1"/>
</dbReference>
<comment type="catalytic activity">
    <reaction evidence="1">
        <text>ATP + protein L-histidine = ADP + protein N-phospho-L-histidine.</text>
        <dbReference type="EC" id="2.7.13.3"/>
    </reaction>
</comment>
<dbReference type="EMBL" id="JAHESE010000013">
    <property type="protein sequence ID" value="MBT1709446.1"/>
    <property type="molecule type" value="Genomic_DNA"/>
</dbReference>
<dbReference type="InterPro" id="IPR000014">
    <property type="entry name" value="PAS"/>
</dbReference>
<dbReference type="InterPro" id="IPR013767">
    <property type="entry name" value="PAS_fold"/>
</dbReference>
<accession>A0AAP2DXZ4</accession>
<dbReference type="Pfam" id="PF00072">
    <property type="entry name" value="Response_reg"/>
    <property type="match status" value="1"/>
</dbReference>
<dbReference type="Gene3D" id="3.30.450.20">
    <property type="entry name" value="PAS domain"/>
    <property type="match status" value="1"/>
</dbReference>
<dbReference type="PROSITE" id="PS50112">
    <property type="entry name" value="PAS"/>
    <property type="match status" value="1"/>
</dbReference>
<evidence type="ECO:0000256" key="1">
    <source>
        <dbReference type="ARBA" id="ARBA00000085"/>
    </source>
</evidence>
<keyword evidence="6" id="KW-0418">Kinase</keyword>
<dbReference type="InterPro" id="IPR000700">
    <property type="entry name" value="PAS-assoc_C"/>
</dbReference>
<evidence type="ECO:0000256" key="3">
    <source>
        <dbReference type="ARBA" id="ARBA00022553"/>
    </source>
</evidence>
<dbReference type="GO" id="GO:0016020">
    <property type="term" value="C:membrane"/>
    <property type="evidence" value="ECO:0007669"/>
    <property type="project" value="InterPro"/>
</dbReference>
<dbReference type="Pfam" id="PF02518">
    <property type="entry name" value="HATPase_c"/>
    <property type="match status" value="1"/>
</dbReference>
<dbReference type="InterPro" id="IPR001789">
    <property type="entry name" value="Sig_transdc_resp-reg_receiver"/>
</dbReference>
<dbReference type="CDD" id="cd16917">
    <property type="entry name" value="HATPase_UhpB-NarQ-NarX-like"/>
    <property type="match status" value="1"/>
</dbReference>
<dbReference type="Proteomes" id="UP001319080">
    <property type="component" value="Unassembled WGS sequence"/>
</dbReference>
<evidence type="ECO:0000259" key="10">
    <source>
        <dbReference type="PROSITE" id="PS50109"/>
    </source>
</evidence>
<dbReference type="SUPFAM" id="SSF55874">
    <property type="entry name" value="ATPase domain of HSP90 chaperone/DNA topoisomerase II/histidine kinase"/>
    <property type="match status" value="1"/>
</dbReference>
<keyword evidence="7" id="KW-0067">ATP-binding</keyword>
<dbReference type="RefSeq" id="WP_254085024.1">
    <property type="nucleotide sequence ID" value="NZ_JAHESE010000013.1"/>
</dbReference>
<evidence type="ECO:0000256" key="5">
    <source>
        <dbReference type="ARBA" id="ARBA00022741"/>
    </source>
</evidence>
<organism evidence="14 15">
    <name type="scientific">Dawidia cretensis</name>
    <dbReference type="NCBI Taxonomy" id="2782350"/>
    <lineage>
        <taxon>Bacteria</taxon>
        <taxon>Pseudomonadati</taxon>
        <taxon>Bacteroidota</taxon>
        <taxon>Cytophagia</taxon>
        <taxon>Cytophagales</taxon>
        <taxon>Chryseotaleaceae</taxon>
        <taxon>Dawidia</taxon>
    </lineage>
</organism>
<keyword evidence="5" id="KW-0547">Nucleotide-binding</keyword>
<dbReference type="PROSITE" id="PS50109">
    <property type="entry name" value="HIS_KIN"/>
    <property type="match status" value="1"/>
</dbReference>
<evidence type="ECO:0000259" key="11">
    <source>
        <dbReference type="PROSITE" id="PS50110"/>
    </source>
</evidence>
<dbReference type="InterPro" id="IPR050482">
    <property type="entry name" value="Sensor_HK_TwoCompSys"/>
</dbReference>
<dbReference type="InterPro" id="IPR005467">
    <property type="entry name" value="His_kinase_dom"/>
</dbReference>
<dbReference type="PANTHER" id="PTHR24421:SF10">
    <property type="entry name" value="NITRATE_NITRITE SENSOR PROTEIN NARQ"/>
    <property type="match status" value="1"/>
</dbReference>
<dbReference type="InterPro" id="IPR011006">
    <property type="entry name" value="CheY-like_superfamily"/>
</dbReference>
<dbReference type="AlphaFoldDB" id="A0AAP2DXZ4"/>
<dbReference type="Pfam" id="PF07730">
    <property type="entry name" value="HisKA_3"/>
    <property type="match status" value="1"/>
</dbReference>
<feature type="domain" description="Histidine kinase" evidence="10">
    <location>
        <begin position="283"/>
        <end position="470"/>
    </location>
</feature>
<name>A0AAP2DXZ4_9BACT</name>
<dbReference type="Pfam" id="PF00989">
    <property type="entry name" value="PAS"/>
    <property type="match status" value="1"/>
</dbReference>
<evidence type="ECO:0000259" key="12">
    <source>
        <dbReference type="PROSITE" id="PS50112"/>
    </source>
</evidence>
<feature type="modified residue" description="4-aspartylphosphate" evidence="9">
    <location>
        <position position="56"/>
    </location>
</feature>
<evidence type="ECO:0000256" key="6">
    <source>
        <dbReference type="ARBA" id="ARBA00022777"/>
    </source>
</evidence>
<dbReference type="PROSITE" id="PS50110">
    <property type="entry name" value="RESPONSE_REGULATORY"/>
    <property type="match status" value="1"/>
</dbReference>
<evidence type="ECO:0000259" key="13">
    <source>
        <dbReference type="PROSITE" id="PS50113"/>
    </source>
</evidence>
<comment type="caution">
    <text evidence="14">The sequence shown here is derived from an EMBL/GenBank/DDBJ whole genome shotgun (WGS) entry which is preliminary data.</text>
</comment>
<dbReference type="GO" id="GO:0006355">
    <property type="term" value="P:regulation of DNA-templated transcription"/>
    <property type="evidence" value="ECO:0007669"/>
    <property type="project" value="InterPro"/>
</dbReference>
<feature type="domain" description="PAS" evidence="12">
    <location>
        <begin position="133"/>
        <end position="206"/>
    </location>
</feature>
<dbReference type="Gene3D" id="3.40.50.2300">
    <property type="match status" value="1"/>
</dbReference>
<gene>
    <name evidence="14" type="ORF">KK062_14480</name>
</gene>
<keyword evidence="8" id="KW-0902">Two-component regulatory system</keyword>
<evidence type="ECO:0000256" key="2">
    <source>
        <dbReference type="ARBA" id="ARBA00012438"/>
    </source>
</evidence>
<dbReference type="GO" id="GO:0000155">
    <property type="term" value="F:phosphorelay sensor kinase activity"/>
    <property type="evidence" value="ECO:0007669"/>
    <property type="project" value="InterPro"/>
</dbReference>